<dbReference type="PROSITE" id="PS51684">
    <property type="entry name" value="SAM_MT_TRM5_TYW2"/>
    <property type="match status" value="1"/>
</dbReference>
<dbReference type="HAMAP" id="MF_03152">
    <property type="entry name" value="TRM5"/>
    <property type="match status" value="1"/>
</dbReference>
<proteinExistence type="inferred from homology"/>
<dbReference type="InterPro" id="IPR029063">
    <property type="entry name" value="SAM-dependent_MTases_sf"/>
</dbReference>
<dbReference type="InterPro" id="IPR056743">
    <property type="entry name" value="TRM5-TYW2-like_MTfase"/>
</dbReference>
<evidence type="ECO:0000256" key="5">
    <source>
        <dbReference type="ARBA" id="ARBA00022691"/>
    </source>
</evidence>
<dbReference type="EMBL" id="CAJVPS010000387">
    <property type="protein sequence ID" value="CAG8482574.1"/>
    <property type="molecule type" value="Genomic_DNA"/>
</dbReference>
<comment type="function">
    <text evidence="10">Specifically methylates the N1 position of guanosine-37 in various cytoplasmic and mitochondrial tRNAs. Methylation is not dependent on the nature of the nucleoside 5' of the target nucleoside. This is the first step in the biosynthesis of wybutosine (yW), a modified base adjacent to the anticodon of tRNAs and required for accurate decoding.</text>
</comment>
<feature type="binding site" evidence="10">
    <location>
        <begin position="285"/>
        <end position="286"/>
    </location>
    <ligand>
        <name>S-adenosyl-L-methionine</name>
        <dbReference type="ChEBI" id="CHEBI:59789"/>
    </ligand>
</feature>
<keyword evidence="2 10" id="KW-0963">Cytoplasm</keyword>
<dbReference type="FunFam" id="3.30.300.110:FF:000001">
    <property type="entry name" value="tRNA (guanine(37)-N1)-methyltransferase"/>
    <property type="match status" value="1"/>
</dbReference>
<keyword evidence="5 10" id="KW-0949">S-adenosyl-L-methionine</keyword>
<sequence>MIPPPIHRGMKNLQRELFRTKVELVGVRIAANTTAKFLKVLKDDLFHQPKMKNVANDPESNDARIILLKPEIQSLEQIDDANISQESRDLINQEALGFVKHTVELDYGNWGADEILKAILPEDSEVPSSFTQIGHIAHMNLRDEFLPWKEIIGQVILDKNPKIKTVVNKTDIIDTTFRFFNMEILAGINNMIAEVKEGNCRFRLDFSQVYWNSRLHSEHERLANLFKKGDYICDVFAGIGPFAVPAAKKGCIVYANDLNPVSYKYLQENSVLNKVQSKIFSYNMDGRDFIRKVVKDLHASLASSYNNNDNENEKLSNDDKAVSESKSISLSSFTDNANTASSAISAITTTATSTSVTGNTFKIHKFRTFDHFIMNLPATAIEFLDAFKGRIRLVLNEPASSLPNDAFAVHFVRSVAPNKDMYCVSFRLNANVAFGAVPSKPEISISSLDVAEQDDDDDHEVGRESKKRKVEVNSAEDNNNTDEISEIEEKY</sequence>
<protein>
    <recommendedName>
        <fullName evidence="10">tRNA (guanine(37)-N1)-methyltransferase</fullName>
        <ecNumber evidence="10">2.1.1.228</ecNumber>
    </recommendedName>
    <alternativeName>
        <fullName evidence="10">M1G-methyltransferase</fullName>
    </alternativeName>
    <alternativeName>
        <fullName evidence="10">tRNA [GM37] methyltransferase</fullName>
    </alternativeName>
    <alternativeName>
        <fullName evidence="10">tRNA methyltransferase 5</fullName>
    </alternativeName>
</protein>
<dbReference type="GO" id="GO:0052906">
    <property type="term" value="F:tRNA (guanine(37)-N1)-methyltransferase activity"/>
    <property type="evidence" value="ECO:0007669"/>
    <property type="project" value="UniProtKB-UniRule"/>
</dbReference>
<evidence type="ECO:0000256" key="7">
    <source>
        <dbReference type="ARBA" id="ARBA00023128"/>
    </source>
</evidence>
<reference evidence="13" key="1">
    <citation type="submission" date="2021-06" db="EMBL/GenBank/DDBJ databases">
        <authorList>
            <person name="Kallberg Y."/>
            <person name="Tangrot J."/>
            <person name="Rosling A."/>
        </authorList>
    </citation>
    <scope>NUCLEOTIDE SEQUENCE</scope>
    <source>
        <strain evidence="13">FL130A</strain>
    </source>
</reference>
<dbReference type="OrthoDB" id="408788at2759"/>
<evidence type="ECO:0000256" key="2">
    <source>
        <dbReference type="ARBA" id="ARBA00022490"/>
    </source>
</evidence>
<dbReference type="GO" id="GO:0005634">
    <property type="term" value="C:nucleus"/>
    <property type="evidence" value="ECO:0007669"/>
    <property type="project" value="UniProtKB-SubCell"/>
</dbReference>
<feature type="compositionally biased region" description="Acidic residues" evidence="11">
    <location>
        <begin position="479"/>
        <end position="491"/>
    </location>
</feature>
<dbReference type="Pfam" id="PF02475">
    <property type="entry name" value="TRM5-TYW2_MTfase"/>
    <property type="match status" value="1"/>
</dbReference>
<keyword evidence="7 10" id="KW-0496">Mitochondrion</keyword>
<gene>
    <name evidence="10" type="primary">TRM5</name>
    <name evidence="13" type="ORF">ALEPTO_LOCUS2566</name>
</gene>
<comment type="similarity">
    <text evidence="10">Belongs to the TRM5 / TYW2 family.</text>
</comment>
<dbReference type="GO" id="GO:0002939">
    <property type="term" value="P:tRNA N1-guanine methylation"/>
    <property type="evidence" value="ECO:0007669"/>
    <property type="project" value="TreeGrafter"/>
</dbReference>
<name>A0A9N8ZDR2_9GLOM</name>
<keyword evidence="8 10" id="KW-0539">Nucleus</keyword>
<evidence type="ECO:0000259" key="12">
    <source>
        <dbReference type="PROSITE" id="PS51684"/>
    </source>
</evidence>
<dbReference type="Pfam" id="PF25133">
    <property type="entry name" value="TYW2_N_2"/>
    <property type="match status" value="1"/>
</dbReference>
<dbReference type="EC" id="2.1.1.228" evidence="10"/>
<keyword evidence="3 10" id="KW-0489">Methyltransferase</keyword>
<dbReference type="Gene3D" id="3.30.300.110">
    <property type="entry name" value="Met-10+ protein-like domains"/>
    <property type="match status" value="1"/>
</dbReference>
<dbReference type="SUPFAM" id="SSF53335">
    <property type="entry name" value="S-adenosyl-L-methionine-dependent methyltransferases"/>
    <property type="match status" value="1"/>
</dbReference>
<feature type="binding site" evidence="10">
    <location>
        <position position="219"/>
    </location>
    <ligand>
        <name>S-adenosyl-L-methionine</name>
        <dbReference type="ChEBI" id="CHEBI:59789"/>
    </ligand>
</feature>
<keyword evidence="4 10" id="KW-0808">Transferase</keyword>
<feature type="binding site" evidence="10">
    <location>
        <begin position="257"/>
        <end position="258"/>
    </location>
    <ligand>
        <name>S-adenosyl-L-methionine</name>
        <dbReference type="ChEBI" id="CHEBI:59789"/>
    </ligand>
</feature>
<feature type="binding site" evidence="10">
    <location>
        <position position="375"/>
    </location>
    <ligand>
        <name>S-adenosyl-L-methionine</name>
        <dbReference type="ChEBI" id="CHEBI:59789"/>
    </ligand>
</feature>
<dbReference type="PANTHER" id="PTHR23245">
    <property type="entry name" value="TRNA METHYLTRANSFERASE"/>
    <property type="match status" value="1"/>
</dbReference>
<dbReference type="GO" id="GO:0070901">
    <property type="term" value="P:mitochondrial tRNA methylation"/>
    <property type="evidence" value="ECO:0007669"/>
    <property type="project" value="TreeGrafter"/>
</dbReference>
<comment type="similarity">
    <text evidence="1">Belongs to the class I-like SAM-binding methyltransferase superfamily. TRM5/TYW2 family.</text>
</comment>
<evidence type="ECO:0000313" key="13">
    <source>
        <dbReference type="EMBL" id="CAG8482574.1"/>
    </source>
</evidence>
<evidence type="ECO:0000256" key="4">
    <source>
        <dbReference type="ARBA" id="ARBA00022679"/>
    </source>
</evidence>
<dbReference type="InterPro" id="IPR056744">
    <property type="entry name" value="TRM5/TYW2-like_N"/>
</dbReference>
<dbReference type="PANTHER" id="PTHR23245:SF36">
    <property type="entry name" value="TRNA (GUANINE(37)-N1)-METHYLTRANSFERASE"/>
    <property type="match status" value="1"/>
</dbReference>
<evidence type="ECO:0000256" key="6">
    <source>
        <dbReference type="ARBA" id="ARBA00022694"/>
    </source>
</evidence>
<dbReference type="AlphaFoldDB" id="A0A9N8ZDR2"/>
<evidence type="ECO:0000256" key="9">
    <source>
        <dbReference type="ARBA" id="ARBA00047783"/>
    </source>
</evidence>
<comment type="subunit">
    <text evidence="10">Monomer.</text>
</comment>
<dbReference type="InterPro" id="IPR025792">
    <property type="entry name" value="tRNA_Gua_MeTrfase_euk"/>
</dbReference>
<dbReference type="Proteomes" id="UP000789508">
    <property type="component" value="Unassembled WGS sequence"/>
</dbReference>
<comment type="caution">
    <text evidence="13">The sequence shown here is derived from an EMBL/GenBank/DDBJ whole genome shotgun (WGS) entry which is preliminary data.</text>
</comment>
<dbReference type="Gene3D" id="3.40.50.150">
    <property type="entry name" value="Vaccinia Virus protein VP39"/>
    <property type="match status" value="1"/>
</dbReference>
<dbReference type="GO" id="GO:0005759">
    <property type="term" value="C:mitochondrial matrix"/>
    <property type="evidence" value="ECO:0007669"/>
    <property type="project" value="UniProtKB-SubCell"/>
</dbReference>
<dbReference type="CDD" id="cd02440">
    <property type="entry name" value="AdoMet_MTases"/>
    <property type="match status" value="1"/>
</dbReference>
<evidence type="ECO:0000256" key="10">
    <source>
        <dbReference type="HAMAP-Rule" id="MF_03152"/>
    </source>
</evidence>
<comment type="catalytic activity">
    <reaction evidence="9 10">
        <text>guanosine(37) in tRNA + S-adenosyl-L-methionine = N(1)-methylguanosine(37) in tRNA + S-adenosyl-L-homocysteine + H(+)</text>
        <dbReference type="Rhea" id="RHEA:36899"/>
        <dbReference type="Rhea" id="RHEA-COMP:10145"/>
        <dbReference type="Rhea" id="RHEA-COMP:10147"/>
        <dbReference type="ChEBI" id="CHEBI:15378"/>
        <dbReference type="ChEBI" id="CHEBI:57856"/>
        <dbReference type="ChEBI" id="CHEBI:59789"/>
        <dbReference type="ChEBI" id="CHEBI:73542"/>
        <dbReference type="ChEBI" id="CHEBI:74269"/>
        <dbReference type="EC" id="2.1.1.228"/>
    </reaction>
</comment>
<evidence type="ECO:0000313" key="14">
    <source>
        <dbReference type="Proteomes" id="UP000789508"/>
    </source>
</evidence>
<keyword evidence="6 10" id="KW-0819">tRNA processing</keyword>
<evidence type="ECO:0000256" key="8">
    <source>
        <dbReference type="ARBA" id="ARBA00023242"/>
    </source>
</evidence>
<feature type="domain" description="SAM-dependent methyltransferase TRM5/TYW2-type" evidence="12">
    <location>
        <begin position="130"/>
        <end position="491"/>
    </location>
</feature>
<organism evidence="13 14">
    <name type="scientific">Ambispora leptoticha</name>
    <dbReference type="NCBI Taxonomy" id="144679"/>
    <lineage>
        <taxon>Eukaryota</taxon>
        <taxon>Fungi</taxon>
        <taxon>Fungi incertae sedis</taxon>
        <taxon>Mucoromycota</taxon>
        <taxon>Glomeromycotina</taxon>
        <taxon>Glomeromycetes</taxon>
        <taxon>Archaeosporales</taxon>
        <taxon>Ambisporaceae</taxon>
        <taxon>Ambispora</taxon>
    </lineage>
</organism>
<dbReference type="InterPro" id="IPR030382">
    <property type="entry name" value="MeTrfase_TRM5/TYW2"/>
</dbReference>
<accession>A0A9N8ZDR2</accession>
<feature type="region of interest" description="Disordered" evidence="11">
    <location>
        <begin position="446"/>
        <end position="491"/>
    </location>
</feature>
<keyword evidence="14" id="KW-1185">Reference proteome</keyword>
<comment type="subcellular location">
    <subcellularLocation>
        <location evidence="10">Mitochondrion matrix</location>
    </subcellularLocation>
    <subcellularLocation>
        <location evidence="10">Nucleus</location>
    </subcellularLocation>
    <subcellularLocation>
        <location evidence="10">Cytoplasm</location>
    </subcellularLocation>
    <text evidence="10">Predominantly in the mitochondria and in the nucleus.</text>
</comment>
<evidence type="ECO:0000256" key="3">
    <source>
        <dbReference type="ARBA" id="ARBA00022603"/>
    </source>
</evidence>
<evidence type="ECO:0000256" key="1">
    <source>
        <dbReference type="ARBA" id="ARBA00009775"/>
    </source>
</evidence>
<evidence type="ECO:0000256" key="11">
    <source>
        <dbReference type="SAM" id="MobiDB-lite"/>
    </source>
</evidence>